<gene>
    <name evidence="2" type="ORF">CPELLU_LOCUS9012</name>
</gene>
<dbReference type="Proteomes" id="UP000789759">
    <property type="component" value="Unassembled WGS sequence"/>
</dbReference>
<reference evidence="2" key="1">
    <citation type="submission" date="2021-06" db="EMBL/GenBank/DDBJ databases">
        <authorList>
            <person name="Kallberg Y."/>
            <person name="Tangrot J."/>
            <person name="Rosling A."/>
        </authorList>
    </citation>
    <scope>NUCLEOTIDE SEQUENCE</scope>
    <source>
        <strain evidence="2">FL966</strain>
    </source>
</reference>
<keyword evidence="3" id="KW-1185">Reference proteome</keyword>
<dbReference type="OrthoDB" id="2476992at2759"/>
<protein>
    <submittedName>
        <fullName evidence="2">9070_t:CDS:1</fullName>
    </submittedName>
</protein>
<organism evidence="2 3">
    <name type="scientific">Cetraspora pellucida</name>
    <dbReference type="NCBI Taxonomy" id="1433469"/>
    <lineage>
        <taxon>Eukaryota</taxon>
        <taxon>Fungi</taxon>
        <taxon>Fungi incertae sedis</taxon>
        <taxon>Mucoromycota</taxon>
        <taxon>Glomeromycotina</taxon>
        <taxon>Glomeromycetes</taxon>
        <taxon>Diversisporales</taxon>
        <taxon>Gigasporaceae</taxon>
        <taxon>Cetraspora</taxon>
    </lineage>
</organism>
<evidence type="ECO:0000256" key="1">
    <source>
        <dbReference type="SAM" id="MobiDB-lite"/>
    </source>
</evidence>
<dbReference type="AlphaFoldDB" id="A0A9N9DM83"/>
<proteinExistence type="predicted"/>
<dbReference type="EMBL" id="CAJVQA010006655">
    <property type="protein sequence ID" value="CAG8644324.1"/>
    <property type="molecule type" value="Genomic_DNA"/>
</dbReference>
<comment type="caution">
    <text evidence="2">The sequence shown here is derived from an EMBL/GenBank/DDBJ whole genome shotgun (WGS) entry which is preliminary data.</text>
</comment>
<feature type="region of interest" description="Disordered" evidence="1">
    <location>
        <begin position="173"/>
        <end position="192"/>
    </location>
</feature>
<accession>A0A9N9DM83</accession>
<name>A0A9N9DM83_9GLOM</name>
<evidence type="ECO:0000313" key="3">
    <source>
        <dbReference type="Proteomes" id="UP000789759"/>
    </source>
</evidence>
<evidence type="ECO:0000313" key="2">
    <source>
        <dbReference type="EMBL" id="CAG8644324.1"/>
    </source>
</evidence>
<sequence length="217" mass="25444">MEQSEEKKKKQFEEWKHSIAFITSIVTIFSTIELLIKQYLKPNVLCFLVEQMKESLYYTSTQSLIKEVKSLANNETTLNEDLKDKLDNVTSCTKYFLKNLNQSAINKLQLIATDEVKESVNKEFINKRILYKKNYLEQVCVKENELVTMQEILAQTLAKDNIVEFTNSYKMVGKKRPKRTNQSKNMPQETSSKKKHEYTCKFCKEPGHNIATCLYRI</sequence>